<feature type="compositionally biased region" description="Basic and acidic residues" evidence="1">
    <location>
        <begin position="79"/>
        <end position="95"/>
    </location>
</feature>
<proteinExistence type="predicted"/>
<protein>
    <submittedName>
        <fullName evidence="2">Os01g0617675 protein</fullName>
    </submittedName>
</protein>
<reference evidence="2 3" key="3">
    <citation type="journal article" date="2013" name="Rice">
        <title>Improvement of the Oryza sativa Nipponbare reference genome using next generation sequence and optical map data.</title>
        <authorList>
            <person name="Kawahara Y."/>
            <person name="de la Bastide M."/>
            <person name="Hamilton J.P."/>
            <person name="Kanamori H."/>
            <person name="McCombie W.R."/>
            <person name="Ouyang S."/>
            <person name="Schwartz D.C."/>
            <person name="Tanaka T."/>
            <person name="Wu J."/>
            <person name="Zhou S."/>
            <person name="Childs K.L."/>
            <person name="Davidson R.M."/>
            <person name="Lin H."/>
            <person name="Quesada-Ocampo L."/>
            <person name="Vaillancourt B."/>
            <person name="Sakai H."/>
            <person name="Lee S.S."/>
            <person name="Kim J."/>
            <person name="Numa H."/>
            <person name="Itoh T."/>
            <person name="Buell C.R."/>
            <person name="Matsumoto T."/>
        </authorList>
    </citation>
    <scope>NUCLEOTIDE SEQUENCE [LARGE SCALE GENOMIC DNA]</scope>
    <source>
        <strain evidence="3">cv. Nipponbare</strain>
    </source>
</reference>
<feature type="region of interest" description="Disordered" evidence="1">
    <location>
        <begin position="1"/>
        <end position="104"/>
    </location>
</feature>
<evidence type="ECO:0000313" key="3">
    <source>
        <dbReference type="Proteomes" id="UP000059680"/>
    </source>
</evidence>
<dbReference type="EMBL" id="AP014957">
    <property type="protein sequence ID" value="BAS73181.1"/>
    <property type="molecule type" value="Genomic_DNA"/>
</dbReference>
<gene>
    <name evidence="2" type="ordered locus">Os01g0617675</name>
    <name evidence="2" type="ORF">OSNPB_010617675</name>
</gene>
<dbReference type="AlphaFoldDB" id="A0A0P0V5B2"/>
<feature type="compositionally biased region" description="Gly residues" evidence="1">
    <location>
        <begin position="32"/>
        <end position="42"/>
    </location>
</feature>
<sequence length="129" mass="13593">MGGGGRAEGKRSELRQSGRRASTVASERTSTAGGGGGRNGGGGRRRSVAAVGELRRPTQPTTLPKKGRSMATTVVRQTNSEREGPHAELLGDERAVWPPAGRPALDEDDDWLDEHLVGADEVHDVGDVE</sequence>
<name>A0A0P0V5B2_ORYSJ</name>
<organism evidence="2 3">
    <name type="scientific">Oryza sativa subsp. japonica</name>
    <name type="common">Rice</name>
    <dbReference type="NCBI Taxonomy" id="39947"/>
    <lineage>
        <taxon>Eukaryota</taxon>
        <taxon>Viridiplantae</taxon>
        <taxon>Streptophyta</taxon>
        <taxon>Embryophyta</taxon>
        <taxon>Tracheophyta</taxon>
        <taxon>Spermatophyta</taxon>
        <taxon>Magnoliopsida</taxon>
        <taxon>Liliopsida</taxon>
        <taxon>Poales</taxon>
        <taxon>Poaceae</taxon>
        <taxon>BOP clade</taxon>
        <taxon>Oryzoideae</taxon>
        <taxon>Oryzeae</taxon>
        <taxon>Oryzinae</taxon>
        <taxon>Oryza</taxon>
        <taxon>Oryza sativa</taxon>
    </lineage>
</organism>
<evidence type="ECO:0000313" key="2">
    <source>
        <dbReference type="EMBL" id="BAS73181.1"/>
    </source>
</evidence>
<reference evidence="3" key="1">
    <citation type="journal article" date="2005" name="Nature">
        <title>The map-based sequence of the rice genome.</title>
        <authorList>
            <consortium name="International rice genome sequencing project (IRGSP)"/>
            <person name="Matsumoto T."/>
            <person name="Wu J."/>
            <person name="Kanamori H."/>
            <person name="Katayose Y."/>
            <person name="Fujisawa M."/>
            <person name="Namiki N."/>
            <person name="Mizuno H."/>
            <person name="Yamamoto K."/>
            <person name="Antonio B.A."/>
            <person name="Baba T."/>
            <person name="Sakata K."/>
            <person name="Nagamura Y."/>
            <person name="Aoki H."/>
            <person name="Arikawa K."/>
            <person name="Arita K."/>
            <person name="Bito T."/>
            <person name="Chiden Y."/>
            <person name="Fujitsuka N."/>
            <person name="Fukunaka R."/>
            <person name="Hamada M."/>
            <person name="Harada C."/>
            <person name="Hayashi A."/>
            <person name="Hijishita S."/>
            <person name="Honda M."/>
            <person name="Hosokawa S."/>
            <person name="Ichikawa Y."/>
            <person name="Idonuma A."/>
            <person name="Iijima M."/>
            <person name="Ikeda M."/>
            <person name="Ikeno M."/>
            <person name="Ito K."/>
            <person name="Ito S."/>
            <person name="Ito T."/>
            <person name="Ito Y."/>
            <person name="Ito Y."/>
            <person name="Iwabuchi A."/>
            <person name="Kamiya K."/>
            <person name="Karasawa W."/>
            <person name="Kurita K."/>
            <person name="Katagiri S."/>
            <person name="Kikuta A."/>
            <person name="Kobayashi H."/>
            <person name="Kobayashi N."/>
            <person name="Machita K."/>
            <person name="Maehara T."/>
            <person name="Masukawa M."/>
            <person name="Mizubayashi T."/>
            <person name="Mukai Y."/>
            <person name="Nagasaki H."/>
            <person name="Nagata Y."/>
            <person name="Naito S."/>
            <person name="Nakashima M."/>
            <person name="Nakama Y."/>
            <person name="Nakamichi Y."/>
            <person name="Nakamura M."/>
            <person name="Meguro A."/>
            <person name="Negishi M."/>
            <person name="Ohta I."/>
            <person name="Ohta T."/>
            <person name="Okamoto M."/>
            <person name="Ono N."/>
            <person name="Saji S."/>
            <person name="Sakaguchi M."/>
            <person name="Sakai K."/>
            <person name="Shibata M."/>
            <person name="Shimokawa T."/>
            <person name="Song J."/>
            <person name="Takazaki Y."/>
            <person name="Terasawa K."/>
            <person name="Tsugane M."/>
            <person name="Tsuji K."/>
            <person name="Ueda S."/>
            <person name="Waki K."/>
            <person name="Yamagata H."/>
            <person name="Yamamoto M."/>
            <person name="Yamamoto S."/>
            <person name="Yamane H."/>
            <person name="Yoshiki S."/>
            <person name="Yoshihara R."/>
            <person name="Yukawa K."/>
            <person name="Zhong H."/>
            <person name="Yano M."/>
            <person name="Yuan Q."/>
            <person name="Ouyang S."/>
            <person name="Liu J."/>
            <person name="Jones K.M."/>
            <person name="Gansberger K."/>
            <person name="Moffat K."/>
            <person name="Hill J."/>
            <person name="Bera J."/>
            <person name="Fadrosh D."/>
            <person name="Jin S."/>
            <person name="Johri S."/>
            <person name="Kim M."/>
            <person name="Overton L."/>
            <person name="Reardon M."/>
            <person name="Tsitrin T."/>
            <person name="Vuong H."/>
            <person name="Weaver B."/>
            <person name="Ciecko A."/>
            <person name="Tallon L."/>
            <person name="Jackson J."/>
            <person name="Pai G."/>
            <person name="Aken S.V."/>
            <person name="Utterback T."/>
            <person name="Reidmuller S."/>
            <person name="Feldblyum T."/>
            <person name="Hsiao J."/>
            <person name="Zismann V."/>
            <person name="Iobst S."/>
            <person name="de Vazeille A.R."/>
            <person name="Buell C.R."/>
            <person name="Ying K."/>
            <person name="Li Y."/>
            <person name="Lu T."/>
            <person name="Huang Y."/>
            <person name="Zhao Q."/>
            <person name="Feng Q."/>
            <person name="Zhang L."/>
            <person name="Zhu J."/>
            <person name="Weng Q."/>
            <person name="Mu J."/>
            <person name="Lu Y."/>
            <person name="Fan D."/>
            <person name="Liu Y."/>
            <person name="Guan J."/>
            <person name="Zhang Y."/>
            <person name="Yu S."/>
            <person name="Liu X."/>
            <person name="Zhang Y."/>
            <person name="Hong G."/>
            <person name="Han B."/>
            <person name="Choisne N."/>
            <person name="Demange N."/>
            <person name="Orjeda G."/>
            <person name="Samain S."/>
            <person name="Cattolico L."/>
            <person name="Pelletier E."/>
            <person name="Couloux A."/>
            <person name="Segurens B."/>
            <person name="Wincker P."/>
            <person name="D'Hont A."/>
            <person name="Scarpelli C."/>
            <person name="Weissenbach J."/>
            <person name="Salanoubat M."/>
            <person name="Quetier F."/>
            <person name="Yu Y."/>
            <person name="Kim H.R."/>
            <person name="Rambo T."/>
            <person name="Currie J."/>
            <person name="Collura K."/>
            <person name="Luo M."/>
            <person name="Yang T."/>
            <person name="Ammiraju J.S.S."/>
            <person name="Engler F."/>
            <person name="Soderlund C."/>
            <person name="Wing R.A."/>
            <person name="Palmer L.E."/>
            <person name="de la Bastide M."/>
            <person name="Spiegel L."/>
            <person name="Nascimento L."/>
            <person name="Zutavern T."/>
            <person name="O'Shaughnessy A."/>
            <person name="Dike S."/>
            <person name="Dedhia N."/>
            <person name="Preston R."/>
            <person name="Balija V."/>
            <person name="McCombie W.R."/>
            <person name="Chow T."/>
            <person name="Chen H."/>
            <person name="Chung M."/>
            <person name="Chen C."/>
            <person name="Shaw J."/>
            <person name="Wu H."/>
            <person name="Hsiao K."/>
            <person name="Chao Y."/>
            <person name="Chu M."/>
            <person name="Cheng C."/>
            <person name="Hour A."/>
            <person name="Lee P."/>
            <person name="Lin S."/>
            <person name="Lin Y."/>
            <person name="Liou J."/>
            <person name="Liu S."/>
            <person name="Hsing Y."/>
            <person name="Raghuvanshi S."/>
            <person name="Mohanty A."/>
            <person name="Bharti A.K."/>
            <person name="Gaur A."/>
            <person name="Gupta V."/>
            <person name="Kumar D."/>
            <person name="Ravi V."/>
            <person name="Vij S."/>
            <person name="Kapur A."/>
            <person name="Khurana P."/>
            <person name="Khurana P."/>
            <person name="Khurana J.P."/>
            <person name="Tyagi A.K."/>
            <person name="Gaikwad K."/>
            <person name="Singh A."/>
            <person name="Dalal V."/>
            <person name="Srivastava S."/>
            <person name="Dixit A."/>
            <person name="Pal A.K."/>
            <person name="Ghazi I.A."/>
            <person name="Yadav M."/>
            <person name="Pandit A."/>
            <person name="Bhargava A."/>
            <person name="Sureshbabu K."/>
            <person name="Batra K."/>
            <person name="Sharma T.R."/>
            <person name="Mohapatra T."/>
            <person name="Singh N.K."/>
            <person name="Messing J."/>
            <person name="Nelson A.B."/>
            <person name="Fuks G."/>
            <person name="Kavchok S."/>
            <person name="Keizer G."/>
            <person name="Linton E."/>
            <person name="Llaca V."/>
            <person name="Song R."/>
            <person name="Tanyolac B."/>
            <person name="Young S."/>
            <person name="Ho-Il K."/>
            <person name="Hahn J.H."/>
            <person name="Sangsakoo G."/>
            <person name="Vanavichit A."/>
            <person name="de Mattos Luiz.A.T."/>
            <person name="Zimmer P.D."/>
            <person name="Malone G."/>
            <person name="Dellagostin O."/>
            <person name="de Oliveira A.C."/>
            <person name="Bevan M."/>
            <person name="Bancroft I."/>
            <person name="Minx P."/>
            <person name="Cordum H."/>
            <person name="Wilson R."/>
            <person name="Cheng Z."/>
            <person name="Jin W."/>
            <person name="Jiang J."/>
            <person name="Leong S.A."/>
            <person name="Iwama H."/>
            <person name="Gojobori T."/>
            <person name="Itoh T."/>
            <person name="Niimura Y."/>
            <person name="Fujii Y."/>
            <person name="Habara T."/>
            <person name="Sakai H."/>
            <person name="Sato Y."/>
            <person name="Wilson G."/>
            <person name="Kumar K."/>
            <person name="McCouch S."/>
            <person name="Juretic N."/>
            <person name="Hoen D."/>
            <person name="Wright S."/>
            <person name="Bruskiewich R."/>
            <person name="Bureau T."/>
            <person name="Miyao A."/>
            <person name="Hirochika H."/>
            <person name="Nishikawa T."/>
            <person name="Kadowaki K."/>
            <person name="Sugiura M."/>
            <person name="Burr B."/>
            <person name="Sasaki T."/>
        </authorList>
    </citation>
    <scope>NUCLEOTIDE SEQUENCE [LARGE SCALE GENOMIC DNA]</scope>
    <source>
        <strain evidence="3">cv. Nipponbare</strain>
    </source>
</reference>
<dbReference type="InParanoid" id="A0A0P0V5B2"/>
<accession>A0A0P0V5B2</accession>
<feature type="compositionally biased region" description="Polar residues" evidence="1">
    <location>
        <begin position="19"/>
        <end position="31"/>
    </location>
</feature>
<evidence type="ECO:0000256" key="1">
    <source>
        <dbReference type="SAM" id="MobiDB-lite"/>
    </source>
</evidence>
<keyword evidence="3" id="KW-1185">Reference proteome</keyword>
<dbReference type="Proteomes" id="UP000059680">
    <property type="component" value="Chromosome 1"/>
</dbReference>
<reference evidence="2 3" key="2">
    <citation type="journal article" date="2013" name="Plant Cell Physiol.">
        <title>Rice Annotation Project Database (RAP-DB): an integrative and interactive database for rice genomics.</title>
        <authorList>
            <person name="Sakai H."/>
            <person name="Lee S.S."/>
            <person name="Tanaka T."/>
            <person name="Numa H."/>
            <person name="Kim J."/>
            <person name="Kawahara Y."/>
            <person name="Wakimoto H."/>
            <person name="Yang C.C."/>
            <person name="Iwamoto M."/>
            <person name="Abe T."/>
            <person name="Yamada Y."/>
            <person name="Muto A."/>
            <person name="Inokuchi H."/>
            <person name="Ikemura T."/>
            <person name="Matsumoto T."/>
            <person name="Sasaki T."/>
            <person name="Itoh T."/>
        </authorList>
    </citation>
    <scope>NUCLEOTIDE SEQUENCE [LARGE SCALE GENOMIC DNA]</scope>
    <source>
        <strain evidence="3">cv. Nipponbare</strain>
    </source>
</reference>
<dbReference type="PaxDb" id="39947-A0A0P0V5B2"/>
<feature type="compositionally biased region" description="Basic and acidic residues" evidence="1">
    <location>
        <begin position="7"/>
        <end position="16"/>
    </location>
</feature>